<dbReference type="InterPro" id="IPR014718">
    <property type="entry name" value="GH-type_carb-bd"/>
</dbReference>
<gene>
    <name evidence="1" type="ORF">S58_54000</name>
</gene>
<reference evidence="1 2" key="1">
    <citation type="journal article" date="2013" name="Appl. Environ. Microbiol.">
        <title>Genome analysis suggests that the soil oligotrophic bacterium Agromonas oligotrophica (Bradyrhizobium oligotrophicum) is a nitrogen-fixing symbiont of Aeschynomene indica.</title>
        <authorList>
            <person name="Okubo T."/>
            <person name="Fukushima S."/>
            <person name="Itakura M."/>
            <person name="Oshima K."/>
            <person name="Longtonglang A."/>
            <person name="Teaumroong N."/>
            <person name="Mitsui H."/>
            <person name="Hattori M."/>
            <person name="Hattori R."/>
            <person name="Hattori T."/>
            <person name="Minamisawa K."/>
        </authorList>
    </citation>
    <scope>NUCLEOTIDE SEQUENCE [LARGE SCALE GENOMIC DNA]</scope>
    <source>
        <strain evidence="1 2">S58</strain>
    </source>
</reference>
<dbReference type="Proteomes" id="UP000011841">
    <property type="component" value="Chromosome"/>
</dbReference>
<organism evidence="1 2">
    <name type="scientific">Bradyrhizobium oligotrophicum S58</name>
    <dbReference type="NCBI Taxonomy" id="1245469"/>
    <lineage>
        <taxon>Bacteria</taxon>
        <taxon>Pseudomonadati</taxon>
        <taxon>Pseudomonadota</taxon>
        <taxon>Alphaproteobacteria</taxon>
        <taxon>Hyphomicrobiales</taxon>
        <taxon>Nitrobacteraceae</taxon>
        <taxon>Bradyrhizobium</taxon>
    </lineage>
</organism>
<proteinExistence type="predicted"/>
<accession>M4ZBY2</accession>
<dbReference type="InterPro" id="IPR037481">
    <property type="entry name" value="LacX"/>
</dbReference>
<dbReference type="InterPro" id="IPR011013">
    <property type="entry name" value="Gal_mutarotase_sf_dom"/>
</dbReference>
<dbReference type="SUPFAM" id="SSF74650">
    <property type="entry name" value="Galactose mutarotase-like"/>
    <property type="match status" value="1"/>
</dbReference>
<dbReference type="EMBL" id="AP012603">
    <property type="protein sequence ID" value="BAM91378.1"/>
    <property type="molecule type" value="Genomic_DNA"/>
</dbReference>
<dbReference type="GO" id="GO:0030246">
    <property type="term" value="F:carbohydrate binding"/>
    <property type="evidence" value="ECO:0007669"/>
    <property type="project" value="InterPro"/>
</dbReference>
<protein>
    <recommendedName>
        <fullName evidence="3">Aldose 1-epimerase family protein</fullName>
    </recommendedName>
</protein>
<dbReference type="AlphaFoldDB" id="M4ZBY2"/>
<dbReference type="KEGG" id="aol:S58_54000"/>
<sequence>MMSDDLHTISAGGITATIKADGAELCSLKTADGLELLWQAGPVWPRHAPWLFPIVGRLKGDHLHHRGRTYPMTQHGFARDLRFIWLERSAEACVLRLTDDETTQARYPFAFHLTLSYRITADALDMVVEIANPGAEMLPASFGAHPAFNWPLLPGQPKESYRLIFAEAEPAPIRRLTGGLLREQPEPSPIDGDVLLLNDRLFNDDAIILDQPASQSVRLVGTKGPALELAWDNFRQLGIWSKPGGAPFVCIEPWRGFASPLNFDAEFALKPGILHMAPGAAETLRCRIRIESSN</sequence>
<dbReference type="eggNOG" id="COG2017">
    <property type="taxonomic scope" value="Bacteria"/>
</dbReference>
<dbReference type="STRING" id="1245469.S58_54000"/>
<evidence type="ECO:0000313" key="1">
    <source>
        <dbReference type="EMBL" id="BAM91378.1"/>
    </source>
</evidence>
<dbReference type="GO" id="GO:0016853">
    <property type="term" value="F:isomerase activity"/>
    <property type="evidence" value="ECO:0007669"/>
    <property type="project" value="InterPro"/>
</dbReference>
<dbReference type="GO" id="GO:0005975">
    <property type="term" value="P:carbohydrate metabolic process"/>
    <property type="evidence" value="ECO:0007669"/>
    <property type="project" value="InterPro"/>
</dbReference>
<dbReference type="Gene3D" id="2.70.98.10">
    <property type="match status" value="1"/>
</dbReference>
<dbReference type="InterPro" id="IPR008183">
    <property type="entry name" value="Aldose_1/G6P_1-epimerase"/>
</dbReference>
<evidence type="ECO:0000313" key="2">
    <source>
        <dbReference type="Proteomes" id="UP000011841"/>
    </source>
</evidence>
<name>M4ZBY2_9BRAD</name>
<dbReference type="HOGENOM" id="CLU_057834_1_0_5"/>
<dbReference type="CDD" id="cd09024">
    <property type="entry name" value="Aldose_epim_lacX"/>
    <property type="match status" value="1"/>
</dbReference>
<dbReference type="PATRIC" id="fig|1245469.3.peg.5527"/>
<dbReference type="Pfam" id="PF01263">
    <property type="entry name" value="Aldose_epim"/>
    <property type="match status" value="1"/>
</dbReference>
<keyword evidence="2" id="KW-1185">Reference proteome</keyword>
<evidence type="ECO:0008006" key="3">
    <source>
        <dbReference type="Google" id="ProtNLM"/>
    </source>
</evidence>